<dbReference type="SUPFAM" id="SSF47616">
    <property type="entry name" value="GST C-terminal domain-like"/>
    <property type="match status" value="1"/>
</dbReference>
<dbReference type="GO" id="GO:0004364">
    <property type="term" value="F:glutathione transferase activity"/>
    <property type="evidence" value="ECO:0007669"/>
    <property type="project" value="UniProtKB-EC"/>
</dbReference>
<comment type="catalytic activity">
    <reaction evidence="4">
        <text>RX + glutathione = an S-substituted glutathione + a halide anion + H(+)</text>
        <dbReference type="Rhea" id="RHEA:16437"/>
        <dbReference type="ChEBI" id="CHEBI:15378"/>
        <dbReference type="ChEBI" id="CHEBI:16042"/>
        <dbReference type="ChEBI" id="CHEBI:17792"/>
        <dbReference type="ChEBI" id="CHEBI:57925"/>
        <dbReference type="ChEBI" id="CHEBI:90779"/>
        <dbReference type="EC" id="2.5.1.18"/>
    </reaction>
</comment>
<feature type="domain" description="GST C-terminal" evidence="5">
    <location>
        <begin position="98"/>
        <end position="223"/>
    </location>
</feature>
<gene>
    <name evidence="6" type="ORF">C3L33_07596</name>
</gene>
<protein>
    <recommendedName>
        <fullName evidence="2">glutathione transferase</fullName>
        <ecNumber evidence="2">2.5.1.18</ecNumber>
    </recommendedName>
</protein>
<dbReference type="GO" id="GO:0006749">
    <property type="term" value="P:glutathione metabolic process"/>
    <property type="evidence" value="ECO:0007669"/>
    <property type="project" value="TreeGrafter"/>
</dbReference>
<evidence type="ECO:0000256" key="1">
    <source>
        <dbReference type="ARBA" id="ARBA00010128"/>
    </source>
</evidence>
<dbReference type="PANTHER" id="PTHR43900">
    <property type="entry name" value="GLUTATHIONE S-TRANSFERASE RHO"/>
    <property type="match status" value="1"/>
</dbReference>
<organism evidence="6 7">
    <name type="scientific">Rhododendron williamsianum</name>
    <dbReference type="NCBI Taxonomy" id="262921"/>
    <lineage>
        <taxon>Eukaryota</taxon>
        <taxon>Viridiplantae</taxon>
        <taxon>Streptophyta</taxon>
        <taxon>Embryophyta</taxon>
        <taxon>Tracheophyta</taxon>
        <taxon>Spermatophyta</taxon>
        <taxon>Magnoliopsida</taxon>
        <taxon>eudicotyledons</taxon>
        <taxon>Gunneridae</taxon>
        <taxon>Pentapetalae</taxon>
        <taxon>asterids</taxon>
        <taxon>Ericales</taxon>
        <taxon>Ericaceae</taxon>
        <taxon>Ericoideae</taxon>
        <taxon>Rhodoreae</taxon>
        <taxon>Rhododendron</taxon>
    </lineage>
</organism>
<reference evidence="6 7" key="1">
    <citation type="journal article" date="2019" name="Genome Biol. Evol.">
        <title>The Rhododendron genome and chromosomal organization provide insight into shared whole-genome duplications across the heath family (Ericaceae).</title>
        <authorList>
            <person name="Soza V.L."/>
            <person name="Lindsley D."/>
            <person name="Waalkes A."/>
            <person name="Ramage E."/>
            <person name="Patwardhan R.P."/>
            <person name="Burton J.N."/>
            <person name="Adey A."/>
            <person name="Kumar A."/>
            <person name="Qiu R."/>
            <person name="Shendure J."/>
            <person name="Hall B."/>
        </authorList>
    </citation>
    <scope>NUCLEOTIDE SEQUENCE [LARGE SCALE GENOMIC DNA]</scope>
    <source>
        <strain evidence="6">RSF 1966-606</strain>
    </source>
</reference>
<sequence length="223" mass="25304">MAARKLYGAVESRATMRALASLLEHEVEFEFVPLDLSTGEHKKEPFLTLSVRNLANIFLHKSIDFNVLIHSCVDEVEVNHEMLSHIYVNPKTNQIYMAPKMQGIVSTWIDVEDHHFDPPALKLISELVYKPKNGLPPDEMTVASEEAKLAGVLDVYEEKLTNSEFMGGDKFTSADLTHLPSLHYLMRTPVKRLFQERPKVSTWCAAITSRPAWAKVVEMVVEK</sequence>
<comment type="similarity">
    <text evidence="1">Belongs to the GST superfamily. Phi family.</text>
</comment>
<dbReference type="InterPro" id="IPR004046">
    <property type="entry name" value="GST_C"/>
</dbReference>
<dbReference type="GO" id="GO:0005737">
    <property type="term" value="C:cytoplasm"/>
    <property type="evidence" value="ECO:0007669"/>
    <property type="project" value="TreeGrafter"/>
</dbReference>
<dbReference type="Proteomes" id="UP000428333">
    <property type="component" value="Linkage Group LG04"/>
</dbReference>
<evidence type="ECO:0000313" key="6">
    <source>
        <dbReference type="EMBL" id="KAE9460505.1"/>
    </source>
</evidence>
<dbReference type="Pfam" id="PF02798">
    <property type="entry name" value="GST_N"/>
    <property type="match status" value="1"/>
</dbReference>
<comment type="caution">
    <text evidence="6">The sequence shown here is derived from an EMBL/GenBank/DDBJ whole genome shotgun (WGS) entry which is preliminary data.</text>
</comment>
<dbReference type="OrthoDB" id="422574at2759"/>
<name>A0A6A4LRH5_9ERIC</name>
<evidence type="ECO:0000256" key="3">
    <source>
        <dbReference type="ARBA" id="ARBA00022679"/>
    </source>
</evidence>
<dbReference type="PANTHER" id="PTHR43900:SF37">
    <property type="entry name" value="GLUTATHIONE TRANSFERASE"/>
    <property type="match status" value="1"/>
</dbReference>
<evidence type="ECO:0000313" key="7">
    <source>
        <dbReference type="Proteomes" id="UP000428333"/>
    </source>
</evidence>
<dbReference type="EMBL" id="QEFC01001003">
    <property type="protein sequence ID" value="KAE9460505.1"/>
    <property type="molecule type" value="Genomic_DNA"/>
</dbReference>
<dbReference type="Gene3D" id="3.40.30.10">
    <property type="entry name" value="Glutaredoxin"/>
    <property type="match status" value="1"/>
</dbReference>
<dbReference type="PROSITE" id="PS50405">
    <property type="entry name" value="GST_CTER"/>
    <property type="match status" value="1"/>
</dbReference>
<dbReference type="Gene3D" id="1.20.1050.10">
    <property type="match status" value="1"/>
</dbReference>
<evidence type="ECO:0000256" key="2">
    <source>
        <dbReference type="ARBA" id="ARBA00012452"/>
    </source>
</evidence>
<keyword evidence="7" id="KW-1185">Reference proteome</keyword>
<dbReference type="EC" id="2.5.1.18" evidence="2"/>
<dbReference type="InterPro" id="IPR004045">
    <property type="entry name" value="Glutathione_S-Trfase_N"/>
</dbReference>
<dbReference type="GO" id="GO:0043295">
    <property type="term" value="F:glutathione binding"/>
    <property type="evidence" value="ECO:0007669"/>
    <property type="project" value="TreeGrafter"/>
</dbReference>
<feature type="non-terminal residue" evidence="6">
    <location>
        <position position="1"/>
    </location>
</feature>
<evidence type="ECO:0000256" key="4">
    <source>
        <dbReference type="ARBA" id="ARBA00047960"/>
    </source>
</evidence>
<accession>A0A6A4LRH5</accession>
<dbReference type="AlphaFoldDB" id="A0A6A4LRH5"/>
<dbReference type="Pfam" id="PF00043">
    <property type="entry name" value="GST_C"/>
    <property type="match status" value="1"/>
</dbReference>
<dbReference type="InterPro" id="IPR010987">
    <property type="entry name" value="Glutathione-S-Trfase_C-like"/>
</dbReference>
<dbReference type="CDD" id="cd03187">
    <property type="entry name" value="GST_C_Phi"/>
    <property type="match status" value="1"/>
</dbReference>
<keyword evidence="3" id="KW-0808">Transferase</keyword>
<dbReference type="InterPro" id="IPR034347">
    <property type="entry name" value="GST_Phi_C"/>
</dbReference>
<proteinExistence type="inferred from homology"/>
<evidence type="ECO:0000259" key="5">
    <source>
        <dbReference type="PROSITE" id="PS50405"/>
    </source>
</evidence>
<dbReference type="GO" id="GO:0009407">
    <property type="term" value="P:toxin catabolic process"/>
    <property type="evidence" value="ECO:0007669"/>
    <property type="project" value="UniProtKB-ARBA"/>
</dbReference>
<dbReference type="FunFam" id="1.20.1050.10:FF:000004">
    <property type="entry name" value="Glutathione S-transferase F2"/>
    <property type="match status" value="1"/>
</dbReference>
<dbReference type="InterPro" id="IPR036282">
    <property type="entry name" value="Glutathione-S-Trfase_C_sf"/>
</dbReference>